<comment type="caution">
    <text evidence="1">The sequence shown here is derived from an EMBL/GenBank/DDBJ whole genome shotgun (WGS) entry which is preliminary data.</text>
</comment>
<keyword evidence="2" id="KW-1185">Reference proteome</keyword>
<reference evidence="1" key="1">
    <citation type="journal article" date="2014" name="Int. J. Syst. Evol. Microbiol.">
        <title>Complete genome sequence of Corynebacterium casei LMG S-19264T (=DSM 44701T), isolated from a smear-ripened cheese.</title>
        <authorList>
            <consortium name="US DOE Joint Genome Institute (JGI-PGF)"/>
            <person name="Walter F."/>
            <person name="Albersmeier A."/>
            <person name="Kalinowski J."/>
            <person name="Ruckert C."/>
        </authorList>
    </citation>
    <scope>NUCLEOTIDE SEQUENCE</scope>
    <source>
        <strain evidence="1">CGMCC 1.12827</strain>
    </source>
</reference>
<sequence>MMSLARILACGRTRVGRQLATGFAGALLFGTSLVGLGAPASAAPTTVQPATSRPADGVSVARTTLVVQCAGAPLALPATWYLPSGTPRGFVWLQHGFARTAANLDAQARSYAEHSLVVMAPTISSFSASGCAIASNIASNSTFTEEMASVFAAGTDPTGALGISLHRAEAMAHRSEEPMPTTMIFSGHSAGGEFVLTTADKLRIDHPQQFSRLRGLVLFDPVASFVGDGFATAATDLANANGKGGGPTIRVIASPPSPSNADGRGVLILSTSTHQAFLGTRLTTGIHIDVEGESTDILGIASELAVPDPRNVAVLRTLSNAWATDIFDGGFQSEYYPGGTYYDALISTHRATTLSVGAAR</sequence>
<dbReference type="Gene3D" id="3.40.50.1820">
    <property type="entry name" value="alpha/beta hydrolase"/>
    <property type="match status" value="1"/>
</dbReference>
<protein>
    <recommendedName>
        <fullName evidence="3">Alpha/beta hydrolase</fullName>
    </recommendedName>
</protein>
<evidence type="ECO:0000313" key="2">
    <source>
        <dbReference type="Proteomes" id="UP000621454"/>
    </source>
</evidence>
<gene>
    <name evidence="1" type="ORF">GCM10011489_16440</name>
</gene>
<dbReference type="Proteomes" id="UP000621454">
    <property type="component" value="Unassembled WGS sequence"/>
</dbReference>
<proteinExistence type="predicted"/>
<reference evidence="1" key="2">
    <citation type="submission" date="2020-09" db="EMBL/GenBank/DDBJ databases">
        <authorList>
            <person name="Sun Q."/>
            <person name="Zhou Y."/>
        </authorList>
    </citation>
    <scope>NUCLEOTIDE SEQUENCE</scope>
    <source>
        <strain evidence="1">CGMCC 1.12827</strain>
    </source>
</reference>
<evidence type="ECO:0008006" key="3">
    <source>
        <dbReference type="Google" id="ProtNLM"/>
    </source>
</evidence>
<evidence type="ECO:0000313" key="1">
    <source>
        <dbReference type="EMBL" id="GGB28916.1"/>
    </source>
</evidence>
<accession>A0A916WSM1</accession>
<dbReference type="AlphaFoldDB" id="A0A916WSM1"/>
<dbReference type="EMBL" id="BMGC01000008">
    <property type="protein sequence ID" value="GGB28916.1"/>
    <property type="molecule type" value="Genomic_DNA"/>
</dbReference>
<name>A0A916WSM1_9ACTN</name>
<organism evidence="1 2">
    <name type="scientific">Gordonia jinhuaensis</name>
    <dbReference type="NCBI Taxonomy" id="1517702"/>
    <lineage>
        <taxon>Bacteria</taxon>
        <taxon>Bacillati</taxon>
        <taxon>Actinomycetota</taxon>
        <taxon>Actinomycetes</taxon>
        <taxon>Mycobacteriales</taxon>
        <taxon>Gordoniaceae</taxon>
        <taxon>Gordonia</taxon>
    </lineage>
</organism>
<dbReference type="SUPFAM" id="SSF53474">
    <property type="entry name" value="alpha/beta-Hydrolases"/>
    <property type="match status" value="1"/>
</dbReference>
<dbReference type="InterPro" id="IPR029058">
    <property type="entry name" value="AB_hydrolase_fold"/>
</dbReference>